<evidence type="ECO:0000256" key="5">
    <source>
        <dbReference type="ARBA" id="ARBA00023002"/>
    </source>
</evidence>
<dbReference type="Proteomes" id="UP000824596">
    <property type="component" value="Unassembled WGS sequence"/>
</dbReference>
<dbReference type="GeneID" id="68357325"/>
<dbReference type="GO" id="GO:0004497">
    <property type="term" value="F:monooxygenase activity"/>
    <property type="evidence" value="ECO:0007669"/>
    <property type="project" value="UniProtKB-KW"/>
</dbReference>
<keyword evidence="5 9" id="KW-0560">Oxidoreductase</keyword>
<comment type="similarity">
    <text evidence="2 9">Belongs to the cytochrome P450 family.</text>
</comment>
<dbReference type="InterPro" id="IPR017972">
    <property type="entry name" value="Cyt_P450_CS"/>
</dbReference>
<keyword evidence="7 9" id="KW-0503">Monooxygenase</keyword>
<sequence>MEFASRLCGFDRFLPGKQFDDTYRWHRRLIHQQLGTKSAVARYHDILEGEVQHFLVRVSREPENLLKLFKTVTSAIILKITYGYSIEQEKDDDLVNLIEQMMINLSFAFVPLAWPVDIVPGLKYLPSSLPGMKFKKTARQWNQVNQEVADVPYLFTQKQMAGQYPRPSYVSRLLQQSRDNGEEKSDEELRQLEDAIKHTAAIMFAGGADTTASNLSSFLLAMACFPEVQRKAQKEIDDVVGTDRLPCFEDRSKMPYIEGVIKEALRWLPVAPIGTPHTASEDTTCGGYDIPKGAQLMPGIWWFTHDPQVHRDPDAFDPERYFSPRNEPDPRSVVFGFGRRICPGQYLADAKLFLIISQLLAVFNICKAVDENGSEIDVKLEATPGLIAHPADFPFRILPRNAQKTNLLQKIQTDHPWEGSDANLLGEIASQKV</sequence>
<dbReference type="GO" id="GO:0005506">
    <property type="term" value="F:iron ion binding"/>
    <property type="evidence" value="ECO:0007669"/>
    <property type="project" value="InterPro"/>
</dbReference>
<dbReference type="OrthoDB" id="2789670at2759"/>
<evidence type="ECO:0000256" key="6">
    <source>
        <dbReference type="ARBA" id="ARBA00023004"/>
    </source>
</evidence>
<reference evidence="10" key="1">
    <citation type="submission" date="2021-09" db="EMBL/GenBank/DDBJ databases">
        <title>A high-quality genome of the endoparasitic fungus Hirsutella rhossiliensis with a comparison of Hirsutella genomes reveals transposable elements contributing to genome size variation.</title>
        <authorList>
            <person name="Lin R."/>
            <person name="Jiao Y."/>
            <person name="Sun X."/>
            <person name="Ling J."/>
            <person name="Xie B."/>
            <person name="Cheng X."/>
        </authorList>
    </citation>
    <scope>NUCLEOTIDE SEQUENCE</scope>
    <source>
        <strain evidence="10">HR02</strain>
    </source>
</reference>
<protein>
    <submittedName>
        <fullName evidence="10">Cytochrome p450 domain-containing protein</fullName>
    </submittedName>
</protein>
<keyword evidence="4 8" id="KW-0479">Metal-binding</keyword>
<proteinExistence type="inferred from homology"/>
<evidence type="ECO:0000256" key="7">
    <source>
        <dbReference type="ARBA" id="ARBA00023033"/>
    </source>
</evidence>
<evidence type="ECO:0000256" key="9">
    <source>
        <dbReference type="RuleBase" id="RU000461"/>
    </source>
</evidence>
<comment type="cofactor">
    <cofactor evidence="1 8">
        <name>heme</name>
        <dbReference type="ChEBI" id="CHEBI:30413"/>
    </cofactor>
</comment>
<dbReference type="CDD" id="cd11065">
    <property type="entry name" value="CYP64-like"/>
    <property type="match status" value="1"/>
</dbReference>
<dbReference type="PANTHER" id="PTHR46300:SF7">
    <property type="entry name" value="P450, PUTATIVE (EUROFUNG)-RELATED"/>
    <property type="match status" value="1"/>
</dbReference>
<comment type="caution">
    <text evidence="10">The sequence shown here is derived from an EMBL/GenBank/DDBJ whole genome shotgun (WGS) entry which is preliminary data.</text>
</comment>
<evidence type="ECO:0000313" key="10">
    <source>
        <dbReference type="EMBL" id="KAH0961043.1"/>
    </source>
</evidence>
<accession>A0A9P8MSA8</accession>
<evidence type="ECO:0000256" key="2">
    <source>
        <dbReference type="ARBA" id="ARBA00010617"/>
    </source>
</evidence>
<evidence type="ECO:0000256" key="4">
    <source>
        <dbReference type="ARBA" id="ARBA00022723"/>
    </source>
</evidence>
<dbReference type="InterPro" id="IPR002401">
    <property type="entry name" value="Cyt_P450_E_grp-I"/>
</dbReference>
<dbReference type="Gene3D" id="1.10.630.10">
    <property type="entry name" value="Cytochrome P450"/>
    <property type="match status" value="1"/>
</dbReference>
<evidence type="ECO:0000256" key="8">
    <source>
        <dbReference type="PIRSR" id="PIRSR602401-1"/>
    </source>
</evidence>
<dbReference type="AlphaFoldDB" id="A0A9P8MSA8"/>
<dbReference type="PROSITE" id="PS00086">
    <property type="entry name" value="CYTOCHROME_P450"/>
    <property type="match status" value="1"/>
</dbReference>
<evidence type="ECO:0000256" key="1">
    <source>
        <dbReference type="ARBA" id="ARBA00001971"/>
    </source>
</evidence>
<dbReference type="GO" id="GO:0016705">
    <property type="term" value="F:oxidoreductase activity, acting on paired donors, with incorporation or reduction of molecular oxygen"/>
    <property type="evidence" value="ECO:0007669"/>
    <property type="project" value="InterPro"/>
</dbReference>
<dbReference type="InterPro" id="IPR050364">
    <property type="entry name" value="Cytochrome_P450_fung"/>
</dbReference>
<dbReference type="PANTHER" id="PTHR46300">
    <property type="entry name" value="P450, PUTATIVE (EUROFUNG)-RELATED-RELATED"/>
    <property type="match status" value="1"/>
</dbReference>
<keyword evidence="3 8" id="KW-0349">Heme</keyword>
<dbReference type="InterPro" id="IPR001128">
    <property type="entry name" value="Cyt_P450"/>
</dbReference>
<organism evidence="10 11">
    <name type="scientific">Hirsutella rhossiliensis</name>
    <dbReference type="NCBI Taxonomy" id="111463"/>
    <lineage>
        <taxon>Eukaryota</taxon>
        <taxon>Fungi</taxon>
        <taxon>Dikarya</taxon>
        <taxon>Ascomycota</taxon>
        <taxon>Pezizomycotina</taxon>
        <taxon>Sordariomycetes</taxon>
        <taxon>Hypocreomycetidae</taxon>
        <taxon>Hypocreales</taxon>
        <taxon>Ophiocordycipitaceae</taxon>
        <taxon>Hirsutella</taxon>
    </lineage>
</organism>
<keyword evidence="11" id="KW-1185">Reference proteome</keyword>
<dbReference type="PRINTS" id="PR00463">
    <property type="entry name" value="EP450I"/>
</dbReference>
<feature type="binding site" description="axial binding residue" evidence="8">
    <location>
        <position position="342"/>
    </location>
    <ligand>
        <name>heme</name>
        <dbReference type="ChEBI" id="CHEBI:30413"/>
    </ligand>
    <ligandPart>
        <name>Fe</name>
        <dbReference type="ChEBI" id="CHEBI:18248"/>
    </ligandPart>
</feature>
<evidence type="ECO:0000256" key="3">
    <source>
        <dbReference type="ARBA" id="ARBA00022617"/>
    </source>
</evidence>
<dbReference type="RefSeq" id="XP_044718556.1">
    <property type="nucleotide sequence ID" value="XM_044866667.1"/>
</dbReference>
<dbReference type="SUPFAM" id="SSF48264">
    <property type="entry name" value="Cytochrome P450"/>
    <property type="match status" value="1"/>
</dbReference>
<dbReference type="InterPro" id="IPR036396">
    <property type="entry name" value="Cyt_P450_sf"/>
</dbReference>
<keyword evidence="6 8" id="KW-0408">Iron</keyword>
<gene>
    <name evidence="10" type="ORF">HRG_08196</name>
</gene>
<dbReference type="PRINTS" id="PR00385">
    <property type="entry name" value="P450"/>
</dbReference>
<name>A0A9P8MSA8_9HYPO</name>
<dbReference type="GO" id="GO:0020037">
    <property type="term" value="F:heme binding"/>
    <property type="evidence" value="ECO:0007669"/>
    <property type="project" value="InterPro"/>
</dbReference>
<dbReference type="EMBL" id="JAIZPD010000009">
    <property type="protein sequence ID" value="KAH0961043.1"/>
    <property type="molecule type" value="Genomic_DNA"/>
</dbReference>
<evidence type="ECO:0000313" key="11">
    <source>
        <dbReference type="Proteomes" id="UP000824596"/>
    </source>
</evidence>
<dbReference type="Pfam" id="PF00067">
    <property type="entry name" value="p450"/>
    <property type="match status" value="1"/>
</dbReference>